<comment type="caution">
    <text evidence="7">The sequence shown here is derived from an EMBL/GenBank/DDBJ whole genome shotgun (WGS) entry which is preliminary data.</text>
</comment>
<comment type="subcellular location">
    <subcellularLocation>
        <location evidence="1">Cytoplasm</location>
    </subcellularLocation>
</comment>
<dbReference type="NCBIfam" id="TIGR01975">
    <property type="entry name" value="isoAsp_dipep"/>
    <property type="match status" value="1"/>
</dbReference>
<feature type="binding site" evidence="3">
    <location>
        <position position="131"/>
    </location>
    <ligand>
        <name>substrate</name>
    </ligand>
</feature>
<dbReference type="GO" id="GO:0008237">
    <property type="term" value="F:metallopeptidase activity"/>
    <property type="evidence" value="ECO:0007669"/>
    <property type="project" value="UniProtKB-KW"/>
</dbReference>
<comment type="cofactor">
    <cofactor evidence="1 4">
        <name>Zn(2+)</name>
        <dbReference type="ChEBI" id="CHEBI:29105"/>
    </cofactor>
    <text evidence="1 4">Binds 2 Zn(2+) ions per subunit.</text>
</comment>
<accession>A0A9D1IJI3</accession>
<evidence type="ECO:0000259" key="6">
    <source>
        <dbReference type="Pfam" id="PF01979"/>
    </source>
</evidence>
<comment type="PTM">
    <text evidence="1">Carboxylation allows a single lysine to coordinate two zinc ions.</text>
</comment>
<dbReference type="PANTHER" id="PTHR11647:SF1">
    <property type="entry name" value="COLLAPSIN RESPONSE MEDIATOR PROTEIN"/>
    <property type="match status" value="1"/>
</dbReference>
<dbReference type="EMBL" id="DVMY01000031">
    <property type="protein sequence ID" value="HIU36974.1"/>
    <property type="molecule type" value="Genomic_DNA"/>
</dbReference>
<dbReference type="SUPFAM" id="SSF51338">
    <property type="entry name" value="Composite domain of metallo-dependent hydrolases"/>
    <property type="match status" value="1"/>
</dbReference>
<feature type="binding site" evidence="4">
    <location>
        <position position="64"/>
    </location>
    <ligand>
        <name>Zn(2+)</name>
        <dbReference type="ChEBI" id="CHEBI:29105"/>
        <label>1</label>
        <note>catalytic</note>
    </ligand>
</feature>
<organism evidence="7 8">
    <name type="scientific">Candidatus Aphodousia faecigallinarum</name>
    <dbReference type="NCBI Taxonomy" id="2840677"/>
    <lineage>
        <taxon>Bacteria</taxon>
        <taxon>Pseudomonadati</taxon>
        <taxon>Pseudomonadota</taxon>
        <taxon>Betaproteobacteria</taxon>
        <taxon>Burkholderiales</taxon>
        <taxon>Sutterellaceae</taxon>
        <taxon>Sutterellaceae incertae sedis</taxon>
        <taxon>Candidatus Aphodousia</taxon>
    </lineage>
</organism>
<evidence type="ECO:0000256" key="4">
    <source>
        <dbReference type="PIRSR" id="PIRSR001238-3"/>
    </source>
</evidence>
<dbReference type="InterPro" id="IPR011059">
    <property type="entry name" value="Metal-dep_hydrolase_composite"/>
</dbReference>
<feature type="modified residue" description="N6-carboxylysine" evidence="5">
    <location>
        <position position="156"/>
    </location>
</feature>
<dbReference type="Gene3D" id="2.30.40.10">
    <property type="entry name" value="Urease, subunit C, domain 1"/>
    <property type="match status" value="1"/>
</dbReference>
<feature type="binding site" evidence="4">
    <location>
        <position position="278"/>
    </location>
    <ligand>
        <name>Zn(2+)</name>
        <dbReference type="ChEBI" id="CHEBI:29105"/>
        <label>1</label>
        <note>catalytic</note>
    </ligand>
</feature>
<feature type="binding site" evidence="3">
    <location>
        <position position="163"/>
    </location>
    <ligand>
        <name>substrate</name>
    </ligand>
</feature>
<keyword evidence="1" id="KW-0482">Metalloprotease</keyword>
<sequence length="379" mass="40706">MFTIIKNANLFTPAPVGKKDILICGETVAAIEDSLDDIRLPGQVQIIDVQGATVTPGFFDQHVHLTGGGGEGGFATRVPPVMPSQLLRAGITTVCGVMGTEGTTKFPEELYAKVMGLRQEGLTAYMHTGSYQFPSPTITGNPRKDIICIEPVLGVKLALADHRCSFPNDDEMLKLVADVRMGGMLSGKKGVLHVHLGDYGGAYEQFERIIARGLPRHHFSPTHTGREPKLFEQAIEFAKKGGVIDITSGGGNYYPFVECVERVLKAGVDRSRITMSSDGNGSMPKFENGVMVAIVAAPVNANHQMLKQMVEAGIDFETALMMTTSNVADSLGVKEARLAPGMKANICVLTQSLDIDTVIARGTVWVKDGKSVKLANFEA</sequence>
<feature type="binding site" evidence="3">
    <location>
        <begin position="69"/>
        <end position="71"/>
    </location>
    <ligand>
        <name>substrate</name>
    </ligand>
</feature>
<comment type="similarity">
    <text evidence="1">Belongs to the peptidase M38 family.</text>
</comment>
<feature type="binding site" evidence="4">
    <location>
        <position position="62"/>
    </location>
    <ligand>
        <name>Zn(2+)</name>
        <dbReference type="ChEBI" id="CHEBI:29105"/>
        <label>1</label>
        <note>catalytic</note>
    </ligand>
</feature>
<dbReference type="GO" id="GO:0008798">
    <property type="term" value="F:beta-aspartyl-peptidase activity"/>
    <property type="evidence" value="ECO:0007669"/>
    <property type="project" value="InterPro"/>
</dbReference>
<dbReference type="Pfam" id="PF01979">
    <property type="entry name" value="Amidohydro_1"/>
    <property type="match status" value="1"/>
</dbReference>
<feature type="domain" description="Amidohydrolase-related" evidence="6">
    <location>
        <begin position="53"/>
        <end position="363"/>
    </location>
</feature>
<dbReference type="InterPro" id="IPR050378">
    <property type="entry name" value="Metallo-dep_Hydrolases_sf"/>
</dbReference>
<proteinExistence type="inferred from homology"/>
<dbReference type="EC" id="3.4.19.-" evidence="1"/>
<dbReference type="InterPro" id="IPR006680">
    <property type="entry name" value="Amidohydro-rel"/>
</dbReference>
<feature type="active site" description="Proton acceptor" evidence="2">
    <location>
        <position position="278"/>
    </location>
</feature>
<keyword evidence="1 7" id="KW-0378">Hydrolase</keyword>
<dbReference type="GO" id="GO:0016810">
    <property type="term" value="F:hydrolase activity, acting on carbon-nitrogen (but not peptide) bonds"/>
    <property type="evidence" value="ECO:0007669"/>
    <property type="project" value="InterPro"/>
</dbReference>
<feature type="binding site" description="via carbamate group" evidence="4">
    <location>
        <position position="156"/>
    </location>
    <ligand>
        <name>Zn(2+)</name>
        <dbReference type="ChEBI" id="CHEBI:29105"/>
        <label>1</label>
        <note>catalytic</note>
    </ligand>
</feature>
<dbReference type="PANTHER" id="PTHR11647">
    <property type="entry name" value="HYDRANTOINASE/DIHYDROPYRIMIDINASE FAMILY MEMBER"/>
    <property type="match status" value="1"/>
</dbReference>
<dbReference type="Gene3D" id="3.20.20.140">
    <property type="entry name" value="Metal-dependent hydrolases"/>
    <property type="match status" value="1"/>
</dbReference>
<reference evidence="7" key="1">
    <citation type="submission" date="2020-10" db="EMBL/GenBank/DDBJ databases">
        <authorList>
            <person name="Gilroy R."/>
        </authorList>
    </citation>
    <scope>NUCLEOTIDE SEQUENCE</scope>
    <source>
        <strain evidence="7">7463</strain>
    </source>
</reference>
<dbReference type="GO" id="GO:0006508">
    <property type="term" value="P:proteolysis"/>
    <property type="evidence" value="ECO:0007669"/>
    <property type="project" value="UniProtKB-KW"/>
</dbReference>
<name>A0A9D1IJI3_9BURK</name>
<feature type="binding site" description="via carbamate group" evidence="4">
    <location>
        <position position="156"/>
    </location>
    <ligand>
        <name>Zn(2+)</name>
        <dbReference type="ChEBI" id="CHEBI:29105"/>
        <label>2</label>
        <note>catalytic</note>
    </ligand>
</feature>
<dbReference type="GO" id="GO:0046872">
    <property type="term" value="F:metal ion binding"/>
    <property type="evidence" value="ECO:0007669"/>
    <property type="project" value="UniProtKB-KW"/>
</dbReference>
<feature type="binding site" evidence="3">
    <location>
        <position position="226"/>
    </location>
    <ligand>
        <name>substrate</name>
    </ligand>
</feature>
<keyword evidence="1" id="KW-0645">Protease</keyword>
<dbReference type="InterPro" id="IPR010229">
    <property type="entry name" value="Pept_M38_dipep"/>
</dbReference>
<keyword evidence="1 4" id="KW-0479">Metal-binding</keyword>
<evidence type="ECO:0000256" key="2">
    <source>
        <dbReference type="PIRSR" id="PIRSR001238-1"/>
    </source>
</evidence>
<gene>
    <name evidence="7" type="ORF">IAC56_01680</name>
</gene>
<dbReference type="AlphaFoldDB" id="A0A9D1IJI3"/>
<keyword evidence="1 4" id="KW-0862">Zinc</keyword>
<feature type="binding site" evidence="4">
    <location>
        <position position="223"/>
    </location>
    <ligand>
        <name>Zn(2+)</name>
        <dbReference type="ChEBI" id="CHEBI:29105"/>
        <label>2</label>
        <note>catalytic</note>
    </ligand>
</feature>
<comment type="PTM">
    <text evidence="5">Carbamylation allows a single lysine to coordinate two zinc ions.</text>
</comment>
<evidence type="ECO:0000256" key="5">
    <source>
        <dbReference type="PIRSR" id="PIRSR001238-50"/>
    </source>
</evidence>
<comment type="function">
    <text evidence="1">Catalyzes the hydrolytic cleavage of a subset of L-isoaspartyl (L-beta-aspartyl) dipeptides. Used to degrade proteins damaged by L-isoaspartyl residues formation.</text>
</comment>
<evidence type="ECO:0000313" key="7">
    <source>
        <dbReference type="EMBL" id="HIU36974.1"/>
    </source>
</evidence>
<dbReference type="GO" id="GO:0005737">
    <property type="term" value="C:cytoplasm"/>
    <property type="evidence" value="ECO:0007669"/>
    <property type="project" value="UniProtKB-SubCell"/>
</dbReference>
<feature type="binding site" evidence="3">
    <location>
        <position position="282"/>
    </location>
    <ligand>
        <name>substrate</name>
    </ligand>
</feature>
<protein>
    <recommendedName>
        <fullName evidence="1">Isoaspartyl dipeptidase</fullName>
        <ecNumber evidence="1">3.4.19.-</ecNumber>
    </recommendedName>
</protein>
<dbReference type="Proteomes" id="UP000824083">
    <property type="component" value="Unassembled WGS sequence"/>
</dbReference>
<dbReference type="InterPro" id="IPR032466">
    <property type="entry name" value="Metal_Hydrolase"/>
</dbReference>
<reference evidence="7" key="2">
    <citation type="journal article" date="2021" name="PeerJ">
        <title>Extensive microbial diversity within the chicken gut microbiome revealed by metagenomics and culture.</title>
        <authorList>
            <person name="Gilroy R."/>
            <person name="Ravi A."/>
            <person name="Getino M."/>
            <person name="Pursley I."/>
            <person name="Horton D.L."/>
            <person name="Alikhan N.F."/>
            <person name="Baker D."/>
            <person name="Gharbi K."/>
            <person name="Hall N."/>
            <person name="Watson M."/>
            <person name="Adriaenssens E.M."/>
            <person name="Foster-Nyarko E."/>
            <person name="Jarju S."/>
            <person name="Secka A."/>
            <person name="Antonio M."/>
            <person name="Oren A."/>
            <person name="Chaudhuri R.R."/>
            <person name="La Ragione R."/>
            <person name="Hildebrand F."/>
            <person name="Pallen M.J."/>
        </authorList>
    </citation>
    <scope>NUCLEOTIDE SEQUENCE</scope>
    <source>
        <strain evidence="7">7463</strain>
    </source>
</reference>
<dbReference type="PIRSF" id="PIRSF001238">
    <property type="entry name" value="IadA"/>
    <property type="match status" value="1"/>
</dbReference>
<dbReference type="SUPFAM" id="SSF51556">
    <property type="entry name" value="Metallo-dependent hydrolases"/>
    <property type="match status" value="1"/>
</dbReference>
<feature type="binding site" evidence="3">
    <location>
        <position position="100"/>
    </location>
    <ligand>
        <name>substrate</name>
    </ligand>
</feature>
<evidence type="ECO:0000256" key="1">
    <source>
        <dbReference type="PIRNR" id="PIRNR001238"/>
    </source>
</evidence>
<feature type="binding site" evidence="4">
    <location>
        <position position="195"/>
    </location>
    <ligand>
        <name>Zn(2+)</name>
        <dbReference type="ChEBI" id="CHEBI:29105"/>
        <label>2</label>
        <note>catalytic</note>
    </ligand>
</feature>
<evidence type="ECO:0000256" key="3">
    <source>
        <dbReference type="PIRSR" id="PIRSR001238-2"/>
    </source>
</evidence>
<evidence type="ECO:0000313" key="8">
    <source>
        <dbReference type="Proteomes" id="UP000824083"/>
    </source>
</evidence>